<dbReference type="NCBIfam" id="TIGR01572">
    <property type="entry name" value="A_thl_para_3677"/>
    <property type="match status" value="2"/>
</dbReference>
<reference evidence="1" key="1">
    <citation type="submission" date="2021-01" db="EMBL/GenBank/DDBJ databases">
        <authorList>
            <consortium name="Genoscope - CEA"/>
            <person name="William W."/>
        </authorList>
    </citation>
    <scope>NUCLEOTIDE SEQUENCE</scope>
</reference>
<name>A0A816P8K7_BRANA</name>
<gene>
    <name evidence="1" type="ORF">DARMORV10_A09P39720.1</name>
</gene>
<accession>A0A816P8K7</accession>
<dbReference type="InterPro" id="IPR006462">
    <property type="entry name" value="MS5"/>
</dbReference>
<dbReference type="Pfam" id="PF04776">
    <property type="entry name" value="protein_MS5"/>
    <property type="match status" value="2"/>
</dbReference>
<organism evidence="1">
    <name type="scientific">Brassica napus</name>
    <name type="common">Rape</name>
    <dbReference type="NCBI Taxonomy" id="3708"/>
    <lineage>
        <taxon>Eukaryota</taxon>
        <taxon>Viridiplantae</taxon>
        <taxon>Streptophyta</taxon>
        <taxon>Embryophyta</taxon>
        <taxon>Tracheophyta</taxon>
        <taxon>Spermatophyta</taxon>
        <taxon>Magnoliopsida</taxon>
        <taxon>eudicotyledons</taxon>
        <taxon>Gunneridae</taxon>
        <taxon>Pentapetalae</taxon>
        <taxon>rosids</taxon>
        <taxon>malvids</taxon>
        <taxon>Brassicales</taxon>
        <taxon>Brassicaceae</taxon>
        <taxon>Brassiceae</taxon>
        <taxon>Brassica</taxon>
    </lineage>
</organism>
<protein>
    <submittedName>
        <fullName evidence="1">(rape) hypothetical protein</fullName>
    </submittedName>
</protein>
<sequence>MARNVTRACSWLHHIMNRDEKGGAVSLPDHAVDIHLRSFETACLLIHLSIAVHLQGFRPLLRHRRVSARRRLPFFCSLSSLSHGSCATMLLTKKKYRPPFALSFRASRRLICSAKRAALAKKKIKSISLVDLPDIGVAVSGSMILGKDLSFLDTNESKSEIFYGGYSDSEVADLSNLSGFRRGEFPTRYLGLPLSPKRISAATLQPFLDRITSKLHSWTGFDVSGLPVPDSAPGLTEHICNDTCSPLILLYAKLGLHRYNLVQGKNLQLSSVKKYNKSMASVNSSYYITLVAIHPATQLLQTFQTRVNELRYGELVLECCTARPLGETHICGIKKISDHKPVEDLLHTFPEWPPKNPFKKSKRCYVLKKSELRENDDWIRLYLELAVAASNRDTLENHLVSNLKIVKVAIDTTSTQEGLDLFAIVYIRYKDSKEVDRRRSSYMKEVNKSEGFDVSGLPVPDFAPGLIEFICNDTCSPLILLYAKLGLHRYNLVQGKNLQLSSVKKYNQSMGSAASSYYITLVAIDPATQLPQTFQTRVNELRYGELVLDCCIAKPLGETHICEIKKSSDHKPVEDLLHTFPEWPPKNPFKKSNRCYVLKKSELRENDDWIRLYLELAVATTNRNTLENHLLSNLKIVKVAIDTTSNQEGLDLFAIVYIRYKDSCEARVGKDVDRVAVVRRFFNEGMGSFSLVGQNLGIIQKKSNKQLLRFKPWLLYTPRWRLKAYRHSGLTLSRRVPKTRSIEFFLSQFTFRDDFTKKRKRIRVRHCPLRASPTHLYICL</sequence>
<dbReference type="AlphaFoldDB" id="A0A816P8K7"/>
<dbReference type="PANTHER" id="PTHR31260:SF39">
    <property type="entry name" value="BNAA09G28770D PROTEIN"/>
    <property type="match status" value="1"/>
</dbReference>
<dbReference type="PANTHER" id="PTHR31260">
    <property type="entry name" value="CYSTATIN/MONELLIN SUPERFAMILY PROTEIN"/>
    <property type="match status" value="1"/>
</dbReference>
<dbReference type="EMBL" id="HG994363">
    <property type="protein sequence ID" value="CAF2045507.1"/>
    <property type="molecule type" value="Genomic_DNA"/>
</dbReference>
<proteinExistence type="predicted"/>
<dbReference type="Proteomes" id="UP001295469">
    <property type="component" value="Chromosome A09"/>
</dbReference>
<evidence type="ECO:0000313" key="1">
    <source>
        <dbReference type="EMBL" id="CAF2045507.1"/>
    </source>
</evidence>